<evidence type="ECO:0000256" key="1">
    <source>
        <dbReference type="ARBA" id="ARBA00022553"/>
    </source>
</evidence>
<evidence type="ECO:0000256" key="2">
    <source>
        <dbReference type="ARBA" id="ARBA00023012"/>
    </source>
</evidence>
<evidence type="ECO:0000313" key="5">
    <source>
        <dbReference type="EMBL" id="BDD86969.1"/>
    </source>
</evidence>
<feature type="modified residue" description="4-aspartylphosphate" evidence="3">
    <location>
        <position position="57"/>
    </location>
</feature>
<keyword evidence="2" id="KW-0902">Two-component regulatory system</keyword>
<dbReference type="PANTHER" id="PTHR44591:SF14">
    <property type="entry name" value="PROTEIN PILG"/>
    <property type="match status" value="1"/>
</dbReference>
<organism evidence="5 6">
    <name type="scientific">Desulfofustis limnaeus</name>
    <dbReference type="NCBI Taxonomy" id="2740163"/>
    <lineage>
        <taxon>Bacteria</taxon>
        <taxon>Pseudomonadati</taxon>
        <taxon>Thermodesulfobacteriota</taxon>
        <taxon>Desulfobulbia</taxon>
        <taxon>Desulfobulbales</taxon>
        <taxon>Desulfocapsaceae</taxon>
        <taxon>Desulfofustis</taxon>
    </lineage>
</organism>
<proteinExistence type="predicted"/>
<dbReference type="SMART" id="SM00448">
    <property type="entry name" value="REC"/>
    <property type="match status" value="1"/>
</dbReference>
<dbReference type="InterPro" id="IPR001789">
    <property type="entry name" value="Sig_transdc_resp-reg_receiver"/>
</dbReference>
<dbReference type="InterPro" id="IPR011006">
    <property type="entry name" value="CheY-like_superfamily"/>
</dbReference>
<keyword evidence="6" id="KW-1185">Reference proteome</keyword>
<name>A0ABM7W7V0_9BACT</name>
<reference evidence="5 6" key="1">
    <citation type="submission" date="2022-01" db="EMBL/GenBank/DDBJ databases">
        <title>Desulfofustis limnae sp. nov., a novel mesophilic sulfate-reducing bacterium isolated from marsh soil.</title>
        <authorList>
            <person name="Watanabe M."/>
            <person name="Takahashi A."/>
            <person name="Kojima H."/>
            <person name="Fukui M."/>
        </authorList>
    </citation>
    <scope>NUCLEOTIDE SEQUENCE [LARGE SCALE GENOMIC DNA]</scope>
    <source>
        <strain evidence="5 6">PPLL</strain>
    </source>
</reference>
<evidence type="ECO:0000259" key="4">
    <source>
        <dbReference type="PROSITE" id="PS50110"/>
    </source>
</evidence>
<sequence>MDQQLDAKILLVDDEEDFIESLAQRLQARHLKVSTATSGAEAISQVDRQEFDAIVLDLAMPGMDGLETLKRIKADHPEAEIIMLTGHGSIKTGVEAMKLGAEDFLEKPVDIRQLLEKIKEAKNKRILILQEKTKEEIHKIISSKPW</sequence>
<dbReference type="Proteomes" id="UP000830055">
    <property type="component" value="Chromosome"/>
</dbReference>
<dbReference type="PANTHER" id="PTHR44591">
    <property type="entry name" value="STRESS RESPONSE REGULATOR PROTEIN 1"/>
    <property type="match status" value="1"/>
</dbReference>
<protein>
    <submittedName>
        <fullName evidence="5">Response regulator</fullName>
    </submittedName>
</protein>
<dbReference type="Gene3D" id="3.40.50.2300">
    <property type="match status" value="1"/>
</dbReference>
<gene>
    <name evidence="5" type="ORF">DPPLL_13340</name>
</gene>
<dbReference type="SUPFAM" id="SSF52172">
    <property type="entry name" value="CheY-like"/>
    <property type="match status" value="1"/>
</dbReference>
<keyword evidence="1 3" id="KW-0597">Phosphoprotein</keyword>
<feature type="domain" description="Response regulatory" evidence="4">
    <location>
        <begin position="8"/>
        <end position="122"/>
    </location>
</feature>
<dbReference type="Pfam" id="PF00072">
    <property type="entry name" value="Response_reg"/>
    <property type="match status" value="1"/>
</dbReference>
<dbReference type="RefSeq" id="WP_284154031.1">
    <property type="nucleotide sequence ID" value="NZ_AP025516.1"/>
</dbReference>
<dbReference type="InterPro" id="IPR050595">
    <property type="entry name" value="Bact_response_regulator"/>
</dbReference>
<evidence type="ECO:0000313" key="6">
    <source>
        <dbReference type="Proteomes" id="UP000830055"/>
    </source>
</evidence>
<accession>A0ABM7W7V0</accession>
<evidence type="ECO:0000256" key="3">
    <source>
        <dbReference type="PROSITE-ProRule" id="PRU00169"/>
    </source>
</evidence>
<dbReference type="EMBL" id="AP025516">
    <property type="protein sequence ID" value="BDD86969.1"/>
    <property type="molecule type" value="Genomic_DNA"/>
</dbReference>
<dbReference type="PROSITE" id="PS50110">
    <property type="entry name" value="RESPONSE_REGULATORY"/>
    <property type="match status" value="1"/>
</dbReference>